<comment type="caution">
    <text evidence="1">The sequence shown here is derived from an EMBL/GenBank/DDBJ whole genome shotgun (WGS) entry which is preliminary data.</text>
</comment>
<gene>
    <name evidence="1" type="ORF">GMJLKIPL_4828</name>
</gene>
<protein>
    <recommendedName>
        <fullName evidence="3">Methyltransferase type 11 domain-containing protein</fullName>
    </recommendedName>
</protein>
<dbReference type="Gene3D" id="3.40.50.150">
    <property type="entry name" value="Vaccinia Virus protein VP39"/>
    <property type="match status" value="1"/>
</dbReference>
<accession>A0ABQ4SI65</accession>
<dbReference type="Pfam" id="PF13489">
    <property type="entry name" value="Methyltransf_23"/>
    <property type="match status" value="1"/>
</dbReference>
<proteinExistence type="predicted"/>
<name>A0ABQ4SI65_9HYPH</name>
<dbReference type="SUPFAM" id="SSF53335">
    <property type="entry name" value="S-adenosyl-L-methionine-dependent methyltransferases"/>
    <property type="match status" value="1"/>
</dbReference>
<evidence type="ECO:0000313" key="1">
    <source>
        <dbReference type="EMBL" id="GJE02879.1"/>
    </source>
</evidence>
<evidence type="ECO:0000313" key="2">
    <source>
        <dbReference type="Proteomes" id="UP001055153"/>
    </source>
</evidence>
<dbReference type="Proteomes" id="UP001055153">
    <property type="component" value="Unassembled WGS sequence"/>
</dbReference>
<reference evidence="1" key="1">
    <citation type="journal article" date="2021" name="Front. Microbiol.">
        <title>Comprehensive Comparative Genomics and Phenotyping of Methylobacterium Species.</title>
        <authorList>
            <person name="Alessa O."/>
            <person name="Ogura Y."/>
            <person name="Fujitani Y."/>
            <person name="Takami H."/>
            <person name="Hayashi T."/>
            <person name="Sahin N."/>
            <person name="Tani A."/>
        </authorList>
    </citation>
    <scope>NUCLEOTIDE SEQUENCE</scope>
    <source>
        <strain evidence="1">DSM 17168</strain>
    </source>
</reference>
<organism evidence="1 2">
    <name type="scientific">Methylobacterium isbiliense</name>
    <dbReference type="NCBI Taxonomy" id="315478"/>
    <lineage>
        <taxon>Bacteria</taxon>
        <taxon>Pseudomonadati</taxon>
        <taxon>Pseudomonadota</taxon>
        <taxon>Alphaproteobacteria</taxon>
        <taxon>Hyphomicrobiales</taxon>
        <taxon>Methylobacteriaceae</taxon>
        <taxon>Methylobacterium</taxon>
    </lineage>
</organism>
<sequence>MRRRLRRALQGVVARMSDPRALDEFLARRGQDRRLARLTHDVPVPVAEGLEFEARAAPTRLSRHHAVHYVDDPRDPAAAAPGAVPLDIAWTGAGSLAALCGRHDHYDFAIAAEAIHRVPNLLGWFRAVCAVLRPGGVLNLAVPDGRFTADLARPPSTLGEAVEADLLAYDRPSPRQLFGHVAGAAAVETGRIWTEDLSPAGLPRLHGPEALALAHAQAREAAASGAFVACPCWVFTPLAFLDLIEGASRLGLFPFVVSQFAATEPGEGVFYACLRRDAERDPEALLRLQLGAIAHVRAIAERQIRVARRLAAG</sequence>
<dbReference type="EMBL" id="BPQQ01000064">
    <property type="protein sequence ID" value="GJE02879.1"/>
    <property type="molecule type" value="Genomic_DNA"/>
</dbReference>
<dbReference type="InterPro" id="IPR029063">
    <property type="entry name" value="SAM-dependent_MTases_sf"/>
</dbReference>
<reference evidence="1" key="2">
    <citation type="submission" date="2021-08" db="EMBL/GenBank/DDBJ databases">
        <authorList>
            <person name="Tani A."/>
            <person name="Ola A."/>
            <person name="Ogura Y."/>
            <person name="Katsura K."/>
            <person name="Hayashi T."/>
        </authorList>
    </citation>
    <scope>NUCLEOTIDE SEQUENCE</scope>
    <source>
        <strain evidence="1">DSM 17168</strain>
    </source>
</reference>
<keyword evidence="2" id="KW-1185">Reference proteome</keyword>
<evidence type="ECO:0008006" key="3">
    <source>
        <dbReference type="Google" id="ProtNLM"/>
    </source>
</evidence>